<dbReference type="EMBL" id="JBFXLT010000206">
    <property type="protein sequence ID" value="KAL2802143.1"/>
    <property type="molecule type" value="Genomic_DNA"/>
</dbReference>
<evidence type="ECO:0000313" key="6">
    <source>
        <dbReference type="Proteomes" id="UP001610334"/>
    </source>
</evidence>
<dbReference type="SUPFAM" id="SSF54373">
    <property type="entry name" value="FAD-linked reductases, C-terminal domain"/>
    <property type="match status" value="1"/>
</dbReference>
<sequence length="607" mass="64670">MRFSKFALLASWCSLPSVCLGLFSKDATFDYVIVGGGTSGLAIAARLAEDPSVSVAVVEAGGWYEMEGGFMSIIPGFAAAAGTGTSPLDSLMIIDWNFNTLPLTEGNGRRLRYARGKALGGTSARNYMVYHRGTEGTFNQWADLTGDDAWSWDAVVPFFKKSCTVTPADMSKRQANASVSYNPAAFDNGLNGPLQVTWPNYGSPFSTHVEVGLEKMGILPGADFNSGSLNGSSWAATSINPKDQVRSSSQTSFLNRASATTSIKVYTHTMAKKIVIDKTTATATAVEVESALLKFTLTARKEVILSAGAFQSPQLLMVSGVGPKETLQRFGIPVIKDLPGVGQNLWDHTIFGVVHRVGVETASNLIVHPLTGAVKALADYILKRTGPLTAPGFGVVGWEKIPQALRSGFSASTLDALNNQFPDDWPEVEYIGLDGILDGWHSALDQLLLDGQQYATIGAALVAPLSRGSVTITSSNVKTPPAIDLGYLTHPADREVAIAAVKRLRQAWAGMDISLGEYKPGAGVQSDEEILEFVRQTMVPVWHPAGTCAMGKTTDPNAVVDSHAKVIGVKNLRVVDASIFPTLPPGHPQSTCYMVAEKIASDIKEGN</sequence>
<dbReference type="PANTHER" id="PTHR11552">
    <property type="entry name" value="GLUCOSE-METHANOL-CHOLINE GMC OXIDOREDUCTASE"/>
    <property type="match status" value="1"/>
</dbReference>
<feature type="chain" id="PRO_5045988595" description="Glucose-methanol-choline oxidoreductase N-terminal domain-containing protein" evidence="3">
    <location>
        <begin position="22"/>
        <end position="607"/>
    </location>
</feature>
<evidence type="ECO:0000259" key="4">
    <source>
        <dbReference type="PROSITE" id="PS00624"/>
    </source>
</evidence>
<dbReference type="Gene3D" id="3.30.560.10">
    <property type="entry name" value="Glucose Oxidase, domain 3"/>
    <property type="match status" value="1"/>
</dbReference>
<protein>
    <recommendedName>
        <fullName evidence="4">Glucose-methanol-choline oxidoreductase N-terminal domain-containing protein</fullName>
    </recommendedName>
</protein>
<dbReference type="Pfam" id="PF05199">
    <property type="entry name" value="GMC_oxred_C"/>
    <property type="match status" value="1"/>
</dbReference>
<dbReference type="PROSITE" id="PS00624">
    <property type="entry name" value="GMC_OXRED_2"/>
    <property type="match status" value="1"/>
</dbReference>
<dbReference type="InterPro" id="IPR007867">
    <property type="entry name" value="GMC_OxRtase_C"/>
</dbReference>
<name>A0ABR4GSU1_9EURO</name>
<dbReference type="SUPFAM" id="SSF51905">
    <property type="entry name" value="FAD/NAD(P)-binding domain"/>
    <property type="match status" value="1"/>
</dbReference>
<gene>
    <name evidence="5" type="ORF">BJX63DRAFT_441382</name>
</gene>
<feature type="signal peptide" evidence="3">
    <location>
        <begin position="1"/>
        <end position="21"/>
    </location>
</feature>
<evidence type="ECO:0000256" key="3">
    <source>
        <dbReference type="SAM" id="SignalP"/>
    </source>
</evidence>
<evidence type="ECO:0000256" key="1">
    <source>
        <dbReference type="ARBA" id="ARBA00010790"/>
    </source>
</evidence>
<dbReference type="InterPro" id="IPR000172">
    <property type="entry name" value="GMC_OxRdtase_N"/>
</dbReference>
<accession>A0ABR4GSU1</accession>
<reference evidence="5 6" key="1">
    <citation type="submission" date="2024-07" db="EMBL/GenBank/DDBJ databases">
        <title>Section-level genome sequencing and comparative genomics of Aspergillus sections Usti and Cavernicolus.</title>
        <authorList>
            <consortium name="Lawrence Berkeley National Laboratory"/>
            <person name="Nybo J.L."/>
            <person name="Vesth T.C."/>
            <person name="Theobald S."/>
            <person name="Frisvad J.C."/>
            <person name="Larsen T.O."/>
            <person name="Kjaerboelling I."/>
            <person name="Rothschild-Mancinelli K."/>
            <person name="Lyhne E.K."/>
            <person name="Kogle M.E."/>
            <person name="Barry K."/>
            <person name="Clum A."/>
            <person name="Na H."/>
            <person name="Ledsgaard L."/>
            <person name="Lin J."/>
            <person name="Lipzen A."/>
            <person name="Kuo A."/>
            <person name="Riley R."/>
            <person name="Mondo S."/>
            <person name="Labutti K."/>
            <person name="Haridas S."/>
            <person name="Pangalinan J."/>
            <person name="Salamov A.A."/>
            <person name="Simmons B.A."/>
            <person name="Magnuson J.K."/>
            <person name="Chen J."/>
            <person name="Drula E."/>
            <person name="Henrissat B."/>
            <person name="Wiebenga A."/>
            <person name="Lubbers R.J."/>
            <person name="Gomes A.C."/>
            <person name="Makela M.R."/>
            <person name="Stajich J."/>
            <person name="Grigoriev I.V."/>
            <person name="Mortensen U.H."/>
            <person name="De Vries R.P."/>
            <person name="Baker S.E."/>
            <person name="Andersen M.R."/>
        </authorList>
    </citation>
    <scope>NUCLEOTIDE SEQUENCE [LARGE SCALE GENOMIC DNA]</scope>
    <source>
        <strain evidence="5 6">CBS 588.65</strain>
    </source>
</reference>
<evidence type="ECO:0000313" key="5">
    <source>
        <dbReference type="EMBL" id="KAL2802143.1"/>
    </source>
</evidence>
<keyword evidence="6" id="KW-1185">Reference proteome</keyword>
<comment type="caution">
    <text evidence="5">The sequence shown here is derived from an EMBL/GenBank/DDBJ whole genome shotgun (WGS) entry which is preliminary data.</text>
</comment>
<dbReference type="Gene3D" id="3.50.50.60">
    <property type="entry name" value="FAD/NAD(P)-binding domain"/>
    <property type="match status" value="1"/>
</dbReference>
<proteinExistence type="inferred from homology"/>
<dbReference type="Proteomes" id="UP001610334">
    <property type="component" value="Unassembled WGS sequence"/>
</dbReference>
<keyword evidence="3" id="KW-0732">Signal</keyword>
<dbReference type="Pfam" id="PF00732">
    <property type="entry name" value="GMC_oxred_N"/>
    <property type="match status" value="1"/>
</dbReference>
<comment type="similarity">
    <text evidence="1">Belongs to the GMC oxidoreductase family.</text>
</comment>
<dbReference type="InterPro" id="IPR036188">
    <property type="entry name" value="FAD/NAD-bd_sf"/>
</dbReference>
<dbReference type="InterPro" id="IPR012132">
    <property type="entry name" value="GMC_OxRdtase"/>
</dbReference>
<organism evidence="5 6">
    <name type="scientific">Aspergillus granulosus</name>
    <dbReference type="NCBI Taxonomy" id="176169"/>
    <lineage>
        <taxon>Eukaryota</taxon>
        <taxon>Fungi</taxon>
        <taxon>Dikarya</taxon>
        <taxon>Ascomycota</taxon>
        <taxon>Pezizomycotina</taxon>
        <taxon>Eurotiomycetes</taxon>
        <taxon>Eurotiomycetidae</taxon>
        <taxon>Eurotiales</taxon>
        <taxon>Aspergillaceae</taxon>
        <taxon>Aspergillus</taxon>
        <taxon>Aspergillus subgen. Nidulantes</taxon>
    </lineage>
</organism>
<feature type="domain" description="Glucose-methanol-choline oxidoreductase N-terminal" evidence="4">
    <location>
        <begin position="308"/>
        <end position="322"/>
    </location>
</feature>
<keyword evidence="2" id="KW-0325">Glycoprotein</keyword>
<dbReference type="PANTHER" id="PTHR11552:SF138">
    <property type="entry name" value="DEHYDROGENASE PKFF-RELATED"/>
    <property type="match status" value="1"/>
</dbReference>
<evidence type="ECO:0000256" key="2">
    <source>
        <dbReference type="ARBA" id="ARBA00023180"/>
    </source>
</evidence>
<dbReference type="PIRSF" id="PIRSF000137">
    <property type="entry name" value="Alcohol_oxidase"/>
    <property type="match status" value="1"/>
</dbReference>